<reference evidence="5" key="1">
    <citation type="submission" date="2020-02" db="EMBL/GenBank/DDBJ databases">
        <authorList>
            <person name="Shen X.-R."/>
            <person name="Zhang Y.-X."/>
        </authorList>
    </citation>
    <scope>NUCLEOTIDE SEQUENCE</scope>
    <source>
        <strain evidence="5">SYP-B3998</strain>
    </source>
</reference>
<evidence type="ECO:0000256" key="3">
    <source>
        <dbReference type="ARBA" id="ARBA00022840"/>
    </source>
</evidence>
<dbReference type="Gene3D" id="3.40.50.300">
    <property type="entry name" value="P-loop containing nucleotide triphosphate hydrolases"/>
    <property type="match status" value="1"/>
</dbReference>
<organism evidence="5">
    <name type="scientific">Paenibacillus sp. SYP-B3998</name>
    <dbReference type="NCBI Taxonomy" id="2678564"/>
    <lineage>
        <taxon>Bacteria</taxon>
        <taxon>Bacillati</taxon>
        <taxon>Bacillota</taxon>
        <taxon>Bacilli</taxon>
        <taxon>Bacillales</taxon>
        <taxon>Paenibacillaceae</taxon>
        <taxon>Paenibacillus</taxon>
    </lineage>
</organism>
<dbReference type="InterPro" id="IPR014015">
    <property type="entry name" value="Helicase_SF3_DNA-vir"/>
</dbReference>
<protein>
    <recommendedName>
        <fullName evidence="4">SF3 helicase domain-containing protein</fullName>
    </recommendedName>
</protein>
<dbReference type="SMART" id="SM00885">
    <property type="entry name" value="D5_N"/>
    <property type="match status" value="1"/>
</dbReference>
<evidence type="ECO:0000259" key="4">
    <source>
        <dbReference type="PROSITE" id="PS51206"/>
    </source>
</evidence>
<sequence length="682" mass="77788">METDTRQLVAKALEQFTSGQDKGAPFERDVLQAFLDTRNDDPAEFQRLKAMVEDSGVSKRDLNDALRLHMEAAAKEATPSPLGGAALSPERIKELERKGFDCNPVKGITDVHPNLFAKHVLRTLELRITKGERFFLYEHGVWRPLPDKQLHRMLFRMIEEEQPGVWRPAWESGYMATLARLAKHVAEFDANKVHLNLTDGMFNTETFELEEHNPDFHSSIQTPIEYGPDAQCPRFLRFLNEIFQGDLQVIKVVQEIMGYCCTAETRAHKMFIFVGIGSNGKSVLLEIIEHLCGKQNVSHVAMNELSQPFSRAELVGKLLNVSSENEFSEKGLNTQQIKSITAGDMIRVENKHEKGFSYRPVCKLLFGMNALPTTLDKSHGFFRRLVIVPFQRVFKGAEVDKMLVEKLLEELPGIFNFAMEGLRRLRERNFDFTESKAISQAISSYKSEQNPVIPFVSDFVVQGTESERVGKNELFDRFQTWCRQQGETDFASKSARDRRVFWSAFRNALLEAGLPMPDERPSDGVRYLYGLTLLKEAKQGMTDLFEDVAGDAPPATAVVDQTESEETPHDQTELARITVGGKFEEIFEHDSEELLLEEDADDGGDLMLRGTDFEEAEREALEEAFDHESIQFDLNYFPVKLFHGLGFNEWLDSKAERFDFDDYRFEQTCVGKYEFVSLVAAF</sequence>
<dbReference type="AlphaFoldDB" id="A0A6G4A7G0"/>
<dbReference type="PROSITE" id="PS51206">
    <property type="entry name" value="SF3_HELICASE_1"/>
    <property type="match status" value="1"/>
</dbReference>
<dbReference type="InterPro" id="IPR051620">
    <property type="entry name" value="ORF904-like_C"/>
</dbReference>
<gene>
    <name evidence="5" type="ORF">GK047_27845</name>
</gene>
<dbReference type="Pfam" id="PF08706">
    <property type="entry name" value="D5_N"/>
    <property type="match status" value="1"/>
</dbReference>
<name>A0A6G4A7G0_9BACL</name>
<dbReference type="InterPro" id="IPR027417">
    <property type="entry name" value="P-loop_NTPase"/>
</dbReference>
<keyword evidence="1" id="KW-0547">Nucleotide-binding</keyword>
<proteinExistence type="predicted"/>
<dbReference type="InterPro" id="IPR006500">
    <property type="entry name" value="Helicase_put_C_phage/plasmid"/>
</dbReference>
<dbReference type="GO" id="GO:0016787">
    <property type="term" value="F:hydrolase activity"/>
    <property type="evidence" value="ECO:0007669"/>
    <property type="project" value="UniProtKB-KW"/>
</dbReference>
<accession>A0A6G4A7G0</accession>
<evidence type="ECO:0000313" key="5">
    <source>
        <dbReference type="EMBL" id="NEW09739.1"/>
    </source>
</evidence>
<dbReference type="Pfam" id="PF19263">
    <property type="entry name" value="DUF5906"/>
    <property type="match status" value="1"/>
</dbReference>
<comment type="caution">
    <text evidence="5">The sequence shown here is derived from an EMBL/GenBank/DDBJ whole genome shotgun (WGS) entry which is preliminary data.</text>
</comment>
<dbReference type="PANTHER" id="PTHR35372">
    <property type="entry name" value="ATP BINDING PROTEIN-RELATED"/>
    <property type="match status" value="1"/>
</dbReference>
<dbReference type="NCBIfam" id="TIGR01613">
    <property type="entry name" value="primase_Cterm"/>
    <property type="match status" value="1"/>
</dbReference>
<dbReference type="EMBL" id="JAAIKC010000022">
    <property type="protein sequence ID" value="NEW09739.1"/>
    <property type="molecule type" value="Genomic_DNA"/>
</dbReference>
<dbReference type="InterPro" id="IPR014818">
    <property type="entry name" value="Phage/plasmid_primase_P4_C"/>
</dbReference>
<dbReference type="SUPFAM" id="SSF52540">
    <property type="entry name" value="P-loop containing nucleoside triphosphate hydrolases"/>
    <property type="match status" value="1"/>
</dbReference>
<dbReference type="InterPro" id="IPR045455">
    <property type="entry name" value="NrS-1_pol-like_helicase"/>
</dbReference>
<evidence type="ECO:0000256" key="2">
    <source>
        <dbReference type="ARBA" id="ARBA00022801"/>
    </source>
</evidence>
<dbReference type="PANTHER" id="PTHR35372:SF2">
    <property type="entry name" value="SF3 HELICASE DOMAIN-CONTAINING PROTEIN"/>
    <property type="match status" value="1"/>
</dbReference>
<evidence type="ECO:0000256" key="1">
    <source>
        <dbReference type="ARBA" id="ARBA00022741"/>
    </source>
</evidence>
<dbReference type="RefSeq" id="WP_163953855.1">
    <property type="nucleotide sequence ID" value="NZ_JAAIKC010000022.1"/>
</dbReference>
<keyword evidence="3" id="KW-0067">ATP-binding</keyword>
<feature type="domain" description="SF3 helicase" evidence="4">
    <location>
        <begin position="248"/>
        <end position="403"/>
    </location>
</feature>
<dbReference type="GO" id="GO:0005524">
    <property type="term" value="F:ATP binding"/>
    <property type="evidence" value="ECO:0007669"/>
    <property type="project" value="UniProtKB-KW"/>
</dbReference>
<keyword evidence="2" id="KW-0378">Hydrolase</keyword>